<keyword evidence="26" id="KW-0449">Lipoprotein</keyword>
<keyword evidence="20" id="KW-0445">Lipid transport</keyword>
<evidence type="ECO:0000256" key="28">
    <source>
        <dbReference type="ARBA" id="ARBA00029966"/>
    </source>
</evidence>
<keyword evidence="14" id="KW-1017">Isopeptide bond</keyword>
<evidence type="ECO:0000256" key="1">
    <source>
        <dbReference type="ARBA" id="ARBA00000542"/>
    </source>
</evidence>
<evidence type="ECO:0000256" key="2">
    <source>
        <dbReference type="ARBA" id="ARBA00000626"/>
    </source>
</evidence>
<evidence type="ECO:0000256" key="22">
    <source>
        <dbReference type="ARBA" id="ARBA00023139"/>
    </source>
</evidence>
<comment type="similarity">
    <text evidence="10">Belongs to the CD36 family.</text>
</comment>
<evidence type="ECO:0000256" key="11">
    <source>
        <dbReference type="ARBA" id="ARBA00020772"/>
    </source>
</evidence>
<evidence type="ECO:0000256" key="24">
    <source>
        <dbReference type="ARBA" id="ARBA00023170"/>
    </source>
</evidence>
<keyword evidence="33" id="KW-1185">Reference proteome</keyword>
<gene>
    <name evidence="32" type="primary">Cd36</name>
    <name evidence="32" type="ORF">GTO92_0021853</name>
</gene>
<dbReference type="PRINTS" id="PR01610">
    <property type="entry name" value="CD36ANTIGEN"/>
</dbReference>
<sequence>MQIWLFNVQNPLEVILYGTSPTVAQNGPYTYKVRYLPKENITANPNNTISFLVPREAIFVPEMSIGNEEDKITTLNLVVAGAPALAPNGLLSMLNNIIKKQNSTLFQQRTVKEIVWGYSDPVLKALPGLIKDDMTGVMYPIDNALFYILKYNGTDDGLYDVFTGKDDIGKRGIIDKWKGQRSVSYWNDTYCNMINGTDGSSFPPFMDKKKLLYFFPSDICRSIYAQFEKEFKLKGIPVYRFKIPPETFASPNANPDNKCYCNEKKDDCALAGILDISSCKEGLPVYISLPHFLYGNKSLLNEVKGLNPNEVEHSIYLDVEPVSTVTLF</sequence>
<keyword evidence="22" id="KW-0564">Palmitate</keyword>
<evidence type="ECO:0000256" key="18">
    <source>
        <dbReference type="ARBA" id="ARBA00022989"/>
    </source>
</evidence>
<comment type="catalytic activity">
    <reaction evidence="1">
        <text>(9Z,12Z)-octadecadienoate(out) = (9Z,12Z)-octadecadienoate(in)</text>
        <dbReference type="Rhea" id="RHEA:45264"/>
        <dbReference type="ChEBI" id="CHEBI:30245"/>
    </reaction>
    <physiologicalReaction direction="left-to-right" evidence="1">
        <dbReference type="Rhea" id="RHEA:45265"/>
    </physiologicalReaction>
</comment>
<evidence type="ECO:0000256" key="20">
    <source>
        <dbReference type="ARBA" id="ARBA00023055"/>
    </source>
</evidence>
<evidence type="ECO:0000256" key="16">
    <source>
        <dbReference type="ARBA" id="ARBA00022843"/>
    </source>
</evidence>
<comment type="caution">
    <text evidence="32">The sequence shown here is derived from an EMBL/GenBank/DDBJ whole genome shotgun (WGS) entry which is preliminary data.</text>
</comment>
<evidence type="ECO:0000256" key="21">
    <source>
        <dbReference type="ARBA" id="ARBA00023136"/>
    </source>
</evidence>
<evidence type="ECO:0000256" key="5">
    <source>
        <dbReference type="ARBA" id="ARBA00001892"/>
    </source>
</evidence>
<comment type="catalytic activity">
    <reaction evidence="5">
        <text>butanoate(out) = butanoate(in)</text>
        <dbReference type="Rhea" id="RHEA:45248"/>
        <dbReference type="ChEBI" id="CHEBI:17968"/>
    </reaction>
    <physiologicalReaction direction="left-to-right" evidence="5">
        <dbReference type="Rhea" id="RHEA:45249"/>
    </physiologicalReaction>
</comment>
<evidence type="ECO:0000256" key="29">
    <source>
        <dbReference type="ARBA" id="ARBA00031821"/>
    </source>
</evidence>
<evidence type="ECO:0000256" key="13">
    <source>
        <dbReference type="ARBA" id="ARBA00022475"/>
    </source>
</evidence>
<evidence type="ECO:0000256" key="9">
    <source>
        <dbReference type="ARBA" id="ARBA00004651"/>
    </source>
</evidence>
<evidence type="ECO:0000256" key="31">
    <source>
        <dbReference type="ARBA" id="ARBA00032780"/>
    </source>
</evidence>
<dbReference type="InterPro" id="IPR002159">
    <property type="entry name" value="CD36_fam"/>
</dbReference>
<protein>
    <recommendedName>
        <fullName evidence="11">Platelet glycoprotein 4</fullName>
    </recommendedName>
    <alternativeName>
        <fullName evidence="31">Glycoprotein IIIb</fullName>
    </alternativeName>
    <alternativeName>
        <fullName evidence="29">PAS IV</fullName>
    </alternativeName>
    <alternativeName>
        <fullName evidence="30">PAS-4</fullName>
    </alternativeName>
    <alternativeName>
        <fullName evidence="28">Platelet glycoprotein IV</fullName>
    </alternativeName>
</protein>
<feature type="non-terminal residue" evidence="32">
    <location>
        <position position="328"/>
    </location>
</feature>
<evidence type="ECO:0000256" key="7">
    <source>
        <dbReference type="ARBA" id="ARBA00004285"/>
    </source>
</evidence>
<evidence type="ECO:0000256" key="6">
    <source>
        <dbReference type="ARBA" id="ARBA00004221"/>
    </source>
</evidence>
<evidence type="ECO:0000256" key="3">
    <source>
        <dbReference type="ARBA" id="ARBA00000934"/>
    </source>
</evidence>
<comment type="catalytic activity">
    <reaction evidence="27">
        <text>tetracosanoate(out) = tetracosanoate(in)</text>
        <dbReference type="Rhea" id="RHEA:45260"/>
        <dbReference type="ChEBI" id="CHEBI:31014"/>
    </reaction>
    <physiologicalReaction direction="left-to-right" evidence="27">
        <dbReference type="Rhea" id="RHEA:45261"/>
    </physiologicalReaction>
</comment>
<dbReference type="PANTHER" id="PTHR11923:SF12">
    <property type="entry name" value="PLATELET GLYCOPROTEIN 4"/>
    <property type="match status" value="1"/>
</dbReference>
<organism evidence="32 33">
    <name type="scientific">Polypterus senegalus</name>
    <name type="common">Senegal bichir</name>
    <dbReference type="NCBI Taxonomy" id="55291"/>
    <lineage>
        <taxon>Eukaryota</taxon>
        <taxon>Metazoa</taxon>
        <taxon>Chordata</taxon>
        <taxon>Craniata</taxon>
        <taxon>Vertebrata</taxon>
        <taxon>Euteleostomi</taxon>
        <taxon>Actinopterygii</taxon>
        <taxon>Polypteriformes</taxon>
        <taxon>Polypteridae</taxon>
        <taxon>Polypterus</taxon>
    </lineage>
</organism>
<keyword evidence="24" id="KW-0675">Receptor</keyword>
<evidence type="ECO:0000313" key="32">
    <source>
        <dbReference type="EMBL" id="MBN3292396.1"/>
    </source>
</evidence>
<comment type="subcellular location">
    <subcellularLocation>
        <location evidence="6">Apical cell membrane</location>
    </subcellularLocation>
    <subcellularLocation>
        <location evidence="9">Cell membrane</location>
        <topology evidence="9">Multi-pass membrane protein</topology>
    </subcellularLocation>
    <subcellularLocation>
        <location evidence="8">Golgi apparatus</location>
    </subcellularLocation>
    <subcellularLocation>
        <location evidence="7">Membrane raft</location>
    </subcellularLocation>
</comment>
<keyword evidence="21" id="KW-0472">Membrane</keyword>
<keyword evidence="17" id="KW-0130">Cell adhesion</keyword>
<keyword evidence="15" id="KW-0812">Transmembrane</keyword>
<evidence type="ECO:0000256" key="26">
    <source>
        <dbReference type="ARBA" id="ARBA00023288"/>
    </source>
</evidence>
<dbReference type="EMBL" id="JAAWVN010016132">
    <property type="protein sequence ID" value="MBN3292396.1"/>
    <property type="molecule type" value="Genomic_DNA"/>
</dbReference>
<keyword evidence="18" id="KW-1133">Transmembrane helix</keyword>
<evidence type="ECO:0000256" key="8">
    <source>
        <dbReference type="ARBA" id="ARBA00004555"/>
    </source>
</evidence>
<comment type="catalytic activity">
    <reaction evidence="4">
        <text>tetradecanoate(out) = tetradecanoate(in)</text>
        <dbReference type="Rhea" id="RHEA:45252"/>
        <dbReference type="ChEBI" id="CHEBI:30807"/>
    </reaction>
    <physiologicalReaction direction="left-to-right" evidence="4">
        <dbReference type="Rhea" id="RHEA:45253"/>
    </physiologicalReaction>
</comment>
<evidence type="ECO:0000256" key="10">
    <source>
        <dbReference type="ARBA" id="ARBA00010532"/>
    </source>
</evidence>
<reference evidence="32" key="1">
    <citation type="journal article" date="2021" name="Cell">
        <title>Tracing the genetic footprints of vertebrate landing in non-teleost ray-finned fishes.</title>
        <authorList>
            <person name="Bi X."/>
            <person name="Wang K."/>
            <person name="Yang L."/>
            <person name="Pan H."/>
            <person name="Jiang H."/>
            <person name="Wei Q."/>
            <person name="Fang M."/>
            <person name="Yu H."/>
            <person name="Zhu C."/>
            <person name="Cai Y."/>
            <person name="He Y."/>
            <person name="Gan X."/>
            <person name="Zeng H."/>
            <person name="Yu D."/>
            <person name="Zhu Y."/>
            <person name="Jiang H."/>
            <person name="Qiu Q."/>
            <person name="Yang H."/>
            <person name="Zhang Y.E."/>
            <person name="Wang W."/>
            <person name="Zhu M."/>
            <person name="He S."/>
            <person name="Zhang G."/>
        </authorList>
    </citation>
    <scope>NUCLEOTIDE SEQUENCE</scope>
    <source>
        <strain evidence="32">Bchr_001</strain>
    </source>
</reference>
<accession>A0ABS2Z029</accession>
<proteinExistence type="inferred from homology"/>
<name>A0ABS2Z029_POLSE</name>
<keyword evidence="19" id="KW-0333">Golgi apparatus</keyword>
<dbReference type="Pfam" id="PF01130">
    <property type="entry name" value="CD36"/>
    <property type="match status" value="1"/>
</dbReference>
<evidence type="ECO:0000256" key="4">
    <source>
        <dbReference type="ARBA" id="ARBA00000996"/>
    </source>
</evidence>
<keyword evidence="13" id="KW-1003">Cell membrane</keyword>
<keyword evidence="23" id="KW-1015">Disulfide bond</keyword>
<evidence type="ECO:0000256" key="14">
    <source>
        <dbReference type="ARBA" id="ARBA00022499"/>
    </source>
</evidence>
<evidence type="ECO:0000256" key="25">
    <source>
        <dbReference type="ARBA" id="ARBA00023180"/>
    </source>
</evidence>
<comment type="catalytic activity">
    <reaction evidence="2">
        <text>(9Z)-octadecenoate(out) = (9Z)-octadecenoate(in)</text>
        <dbReference type="Rhea" id="RHEA:33655"/>
        <dbReference type="ChEBI" id="CHEBI:30823"/>
    </reaction>
    <physiologicalReaction direction="left-to-right" evidence="2">
        <dbReference type="Rhea" id="RHEA:33656"/>
    </physiologicalReaction>
</comment>
<dbReference type="PANTHER" id="PTHR11923">
    <property type="entry name" value="SCAVENGER RECEPTOR CLASS B TYPE-1 SR-B1"/>
    <property type="match status" value="1"/>
</dbReference>
<comment type="catalytic activity">
    <reaction evidence="3">
        <text>hexadecanoate(out) = hexadecanoate(in)</text>
        <dbReference type="Rhea" id="RHEA:45256"/>
        <dbReference type="ChEBI" id="CHEBI:7896"/>
    </reaction>
    <physiologicalReaction direction="left-to-right" evidence="3">
        <dbReference type="Rhea" id="RHEA:45257"/>
    </physiologicalReaction>
</comment>
<evidence type="ECO:0000256" key="23">
    <source>
        <dbReference type="ARBA" id="ARBA00023157"/>
    </source>
</evidence>
<evidence type="ECO:0000256" key="30">
    <source>
        <dbReference type="ARBA" id="ARBA00032188"/>
    </source>
</evidence>
<dbReference type="Proteomes" id="UP001166052">
    <property type="component" value="Unassembled WGS sequence"/>
</dbReference>
<evidence type="ECO:0000256" key="19">
    <source>
        <dbReference type="ARBA" id="ARBA00023034"/>
    </source>
</evidence>
<evidence type="ECO:0000313" key="33">
    <source>
        <dbReference type="Proteomes" id="UP001166052"/>
    </source>
</evidence>
<feature type="non-terminal residue" evidence="32">
    <location>
        <position position="1"/>
    </location>
</feature>
<keyword evidence="12" id="KW-0813">Transport</keyword>
<evidence type="ECO:0000256" key="15">
    <source>
        <dbReference type="ARBA" id="ARBA00022692"/>
    </source>
</evidence>
<keyword evidence="16" id="KW-0832">Ubl conjugation</keyword>
<dbReference type="InterPro" id="IPR005428">
    <property type="entry name" value="CD36/SCARB1/SNMP1"/>
</dbReference>
<evidence type="ECO:0000256" key="12">
    <source>
        <dbReference type="ARBA" id="ARBA00022448"/>
    </source>
</evidence>
<evidence type="ECO:0000256" key="17">
    <source>
        <dbReference type="ARBA" id="ARBA00022889"/>
    </source>
</evidence>
<evidence type="ECO:0000256" key="27">
    <source>
        <dbReference type="ARBA" id="ARBA00023949"/>
    </source>
</evidence>
<keyword evidence="25" id="KW-0325">Glycoprotein</keyword>
<dbReference type="PRINTS" id="PR01609">
    <property type="entry name" value="CD36FAMILY"/>
</dbReference>